<evidence type="ECO:0000256" key="9">
    <source>
        <dbReference type="ARBA" id="ARBA00022833"/>
    </source>
</evidence>
<feature type="binding site" evidence="13">
    <location>
        <position position="437"/>
    </location>
    <ligand>
        <name>Zn(2+)</name>
        <dbReference type="ChEBI" id="CHEBI:29105"/>
        <note>catalytic</note>
    </ligand>
</feature>
<evidence type="ECO:0000256" key="7">
    <source>
        <dbReference type="ARBA" id="ARBA00022723"/>
    </source>
</evidence>
<feature type="active site" evidence="12">
    <location>
        <position position="433"/>
    </location>
</feature>
<gene>
    <name evidence="14" type="ORF">SAMD00023353_0600350</name>
</gene>
<dbReference type="Pfam" id="PF03571">
    <property type="entry name" value="Peptidase_M49"/>
    <property type="match status" value="1"/>
</dbReference>
<dbReference type="GO" id="GO:0005737">
    <property type="term" value="C:cytoplasm"/>
    <property type="evidence" value="ECO:0007669"/>
    <property type="project" value="UniProtKB-SubCell"/>
</dbReference>
<dbReference type="GO" id="GO:0008235">
    <property type="term" value="F:metalloexopeptidase activity"/>
    <property type="evidence" value="ECO:0007669"/>
    <property type="project" value="InterPro"/>
</dbReference>
<dbReference type="InterPro" id="IPR039461">
    <property type="entry name" value="Peptidase_M49"/>
</dbReference>
<sequence>MTMTTAQAQIYRLDIAPLFSNLTEQEKQYSHYMARAAWSGARIILRQVSPESLAIFEFILKLRGFCGGDWRRLAEWEGVSEDDVSGLLQYAATFLSNVGNYYGSGDQKFVPEMNEHALKVIASKSPALAKLYAGFQDAIFATPPHNLGFPSNVSQSAYYIGDPMSKEEIALVSRALDSASIFPENTRVEKSQSDIFKVHQASVDSTESPQVLNAPGSSIEVHVVGGDHAAELERVCDNLARASEYAANETQRKFLAEYIESFRTGSLDTYRDSQRTWVTDKGPRVENIFGFVEPYRDPYGVRSEFEGLVAVADAEETKMLSVLVENSDKFIRRLPWASSGNNGKGAFEKSLFEPPDLSSIHALAYCSSIIFPGINLPNYNDIRQDVGFKNVIIANRMIAESTAMQWPFIPAEEMDVFQKHKYPAYYWWVVLHELLGHGTGKMMIENSDGKFNFDASRPPLNPLDGKPITKWYKPGQTWTGQFGDLSTTVDECRCELVGAFLMDDTELLAMLGFTEQTDVKASDLTYNLYQQLGVDGLRGLSNFNVESMTWGQAHSRAHFAMLTCLLRNSGGCVQVLHDEINKKLTVLVDRSKIVTHGKKALGEMLLRLHMYRCTADVQACRQYYEDLSYVDDERLRWRETVLANKPPPLLNVQANTFVEGKSINLREYQPTYEGIIDSWYERAV</sequence>
<evidence type="ECO:0000256" key="13">
    <source>
        <dbReference type="PIRSR" id="PIRSR007828-2"/>
    </source>
</evidence>
<proteinExistence type="inferred from homology"/>
<dbReference type="Gene3D" id="3.30.540.30">
    <property type="match status" value="3"/>
</dbReference>
<dbReference type="EMBL" id="DF977451">
    <property type="protein sequence ID" value="GAP84176.1"/>
    <property type="molecule type" value="Genomic_DNA"/>
</dbReference>
<evidence type="ECO:0000256" key="10">
    <source>
        <dbReference type="ARBA" id="ARBA00023049"/>
    </source>
</evidence>
<protein>
    <recommendedName>
        <fullName evidence="11">Dipeptidyl peptidase 3</fullName>
        <ecNumber evidence="11">3.4.14.4</ecNumber>
    </recommendedName>
    <alternativeName>
        <fullName evidence="11">Dipeptidyl aminopeptidase III</fullName>
    </alternativeName>
    <alternativeName>
        <fullName evidence="11">Dipeptidyl peptidase III</fullName>
    </alternativeName>
</protein>
<dbReference type="GO" id="GO:0004177">
    <property type="term" value="F:aminopeptidase activity"/>
    <property type="evidence" value="ECO:0007669"/>
    <property type="project" value="UniProtKB-KW"/>
</dbReference>
<reference evidence="14" key="1">
    <citation type="submission" date="2016-03" db="EMBL/GenBank/DDBJ databases">
        <title>Draft genome sequence of Rosellinia necatrix.</title>
        <authorList>
            <person name="Kanematsu S."/>
        </authorList>
    </citation>
    <scope>NUCLEOTIDE SEQUENCE [LARGE SCALE GENOMIC DNA]</scope>
    <source>
        <strain evidence="14">W97</strain>
    </source>
</reference>
<comment type="cofactor">
    <cofactor evidence="11 13">
        <name>Zn(2+)</name>
        <dbReference type="ChEBI" id="CHEBI:29105"/>
    </cofactor>
    <text evidence="11 13">Binds 1 zinc ion per subunit.</text>
</comment>
<evidence type="ECO:0000256" key="1">
    <source>
        <dbReference type="ARBA" id="ARBA00001336"/>
    </source>
</evidence>
<evidence type="ECO:0000256" key="5">
    <source>
        <dbReference type="ARBA" id="ARBA00022490"/>
    </source>
</evidence>
<dbReference type="GO" id="GO:0008239">
    <property type="term" value="F:dipeptidyl-peptidase activity"/>
    <property type="evidence" value="ECO:0007669"/>
    <property type="project" value="UniProtKB-UniRule"/>
</dbReference>
<evidence type="ECO:0000256" key="4">
    <source>
        <dbReference type="ARBA" id="ARBA00022438"/>
    </source>
</evidence>
<dbReference type="InterPro" id="IPR005317">
    <property type="entry name" value="Dipeptidyl-peptase3"/>
</dbReference>
<evidence type="ECO:0000256" key="3">
    <source>
        <dbReference type="ARBA" id="ARBA00010200"/>
    </source>
</evidence>
<keyword evidence="7 11" id="KW-0479">Metal-binding</keyword>
<evidence type="ECO:0000256" key="2">
    <source>
        <dbReference type="ARBA" id="ARBA00004496"/>
    </source>
</evidence>
<feature type="binding site" evidence="13">
    <location>
        <position position="432"/>
    </location>
    <ligand>
        <name>Zn(2+)</name>
        <dbReference type="ChEBI" id="CHEBI:29105"/>
        <note>catalytic</note>
    </ligand>
</feature>
<dbReference type="GO" id="GO:0006508">
    <property type="term" value="P:proteolysis"/>
    <property type="evidence" value="ECO:0007669"/>
    <property type="project" value="UniProtKB-KW"/>
</dbReference>
<comment type="subcellular location">
    <subcellularLocation>
        <location evidence="2">Cytoplasm</location>
    </subcellularLocation>
</comment>
<dbReference type="PANTHER" id="PTHR23422">
    <property type="entry name" value="DIPEPTIDYL PEPTIDASE III-RELATED"/>
    <property type="match status" value="1"/>
</dbReference>
<dbReference type="PIRSF" id="PIRSF007828">
    <property type="entry name" value="Dipeptidyl-peptidase_III"/>
    <property type="match status" value="1"/>
</dbReference>
<keyword evidence="9 11" id="KW-0862">Zinc</keyword>
<evidence type="ECO:0000313" key="14">
    <source>
        <dbReference type="EMBL" id="GAP84176.1"/>
    </source>
</evidence>
<keyword evidence="8 11" id="KW-0378">Hydrolase</keyword>
<evidence type="ECO:0000256" key="8">
    <source>
        <dbReference type="ARBA" id="ARBA00022801"/>
    </source>
</evidence>
<evidence type="ECO:0000256" key="12">
    <source>
        <dbReference type="PIRSR" id="PIRSR007828-1"/>
    </source>
</evidence>
<dbReference type="STRING" id="77044.A0A1S7UM67"/>
<evidence type="ECO:0000256" key="6">
    <source>
        <dbReference type="ARBA" id="ARBA00022670"/>
    </source>
</evidence>
<dbReference type="PANTHER" id="PTHR23422:SF11">
    <property type="entry name" value="DIPEPTIDYL PEPTIDASE 3"/>
    <property type="match status" value="1"/>
</dbReference>
<keyword evidence="6 11" id="KW-0645">Protease</keyword>
<feature type="binding site" evidence="13">
    <location>
        <position position="491"/>
    </location>
    <ligand>
        <name>Zn(2+)</name>
        <dbReference type="ChEBI" id="CHEBI:29105"/>
        <note>catalytic</note>
    </ligand>
</feature>
<dbReference type="Proteomes" id="UP000054516">
    <property type="component" value="Unassembled WGS sequence"/>
</dbReference>
<dbReference type="GO" id="GO:0046872">
    <property type="term" value="F:metal ion binding"/>
    <property type="evidence" value="ECO:0007669"/>
    <property type="project" value="UniProtKB-KW"/>
</dbReference>
<comment type="catalytic activity">
    <reaction evidence="1 11">
        <text>Release of an N-terminal dipeptide from a peptide comprising four or more residues, with broad specificity. Also acts on dipeptidyl 2-naphthylamides.</text>
        <dbReference type="EC" id="3.4.14.4"/>
    </reaction>
</comment>
<accession>A0A1S7UM67</accession>
<comment type="similarity">
    <text evidence="3 11">Belongs to the peptidase M49 family.</text>
</comment>
<organism evidence="14">
    <name type="scientific">Rosellinia necatrix</name>
    <name type="common">White root-rot fungus</name>
    <dbReference type="NCBI Taxonomy" id="77044"/>
    <lineage>
        <taxon>Eukaryota</taxon>
        <taxon>Fungi</taxon>
        <taxon>Dikarya</taxon>
        <taxon>Ascomycota</taxon>
        <taxon>Pezizomycotina</taxon>
        <taxon>Sordariomycetes</taxon>
        <taxon>Xylariomycetidae</taxon>
        <taxon>Xylariales</taxon>
        <taxon>Xylariaceae</taxon>
        <taxon>Rosellinia</taxon>
    </lineage>
</organism>
<keyword evidence="5 11" id="KW-0963">Cytoplasm</keyword>
<dbReference type="EC" id="3.4.14.4" evidence="11"/>
<keyword evidence="4 11" id="KW-0031">Aminopeptidase</keyword>
<evidence type="ECO:0000313" key="15">
    <source>
        <dbReference type="Proteomes" id="UP000054516"/>
    </source>
</evidence>
<keyword evidence="15" id="KW-1185">Reference proteome</keyword>
<evidence type="ECO:0000256" key="11">
    <source>
        <dbReference type="PIRNR" id="PIRNR007828"/>
    </source>
</evidence>
<name>A0A1S7UM67_ROSNE</name>
<keyword evidence="10 11" id="KW-0482">Metalloprotease</keyword>
<dbReference type="OrthoDB" id="4694525at2759"/>
<dbReference type="AlphaFoldDB" id="A0A1S7UM67"/>
<dbReference type="OMA" id="AYYIWVV"/>